<organism evidence="2 3">
    <name type="scientific">Plectosphaerella cucumerina</name>
    <dbReference type="NCBI Taxonomy" id="40658"/>
    <lineage>
        <taxon>Eukaryota</taxon>
        <taxon>Fungi</taxon>
        <taxon>Dikarya</taxon>
        <taxon>Ascomycota</taxon>
        <taxon>Pezizomycotina</taxon>
        <taxon>Sordariomycetes</taxon>
        <taxon>Hypocreomycetidae</taxon>
        <taxon>Glomerellales</taxon>
        <taxon>Plectosphaerellaceae</taxon>
        <taxon>Plectosphaerella</taxon>
    </lineage>
</organism>
<protein>
    <submittedName>
        <fullName evidence="2">Uncharacterized protein</fullName>
    </submittedName>
</protein>
<reference evidence="2" key="1">
    <citation type="journal article" date="2021" name="Nat. Commun.">
        <title>Genetic determinants of endophytism in the Arabidopsis root mycobiome.</title>
        <authorList>
            <person name="Mesny F."/>
            <person name="Miyauchi S."/>
            <person name="Thiergart T."/>
            <person name="Pickel B."/>
            <person name="Atanasova L."/>
            <person name="Karlsson M."/>
            <person name="Huettel B."/>
            <person name="Barry K.W."/>
            <person name="Haridas S."/>
            <person name="Chen C."/>
            <person name="Bauer D."/>
            <person name="Andreopoulos W."/>
            <person name="Pangilinan J."/>
            <person name="LaButti K."/>
            <person name="Riley R."/>
            <person name="Lipzen A."/>
            <person name="Clum A."/>
            <person name="Drula E."/>
            <person name="Henrissat B."/>
            <person name="Kohler A."/>
            <person name="Grigoriev I.V."/>
            <person name="Martin F.M."/>
            <person name="Hacquard S."/>
        </authorList>
    </citation>
    <scope>NUCLEOTIDE SEQUENCE</scope>
    <source>
        <strain evidence="2">MPI-CAGE-AT-0016</strain>
    </source>
</reference>
<feature type="transmembrane region" description="Helical" evidence="1">
    <location>
        <begin position="86"/>
        <end position="111"/>
    </location>
</feature>
<evidence type="ECO:0000313" key="2">
    <source>
        <dbReference type="EMBL" id="KAH7357703.1"/>
    </source>
</evidence>
<evidence type="ECO:0000313" key="3">
    <source>
        <dbReference type="Proteomes" id="UP000813385"/>
    </source>
</evidence>
<dbReference type="Proteomes" id="UP000813385">
    <property type="component" value="Unassembled WGS sequence"/>
</dbReference>
<keyword evidence="3" id="KW-1185">Reference proteome</keyword>
<dbReference type="AlphaFoldDB" id="A0A8K0TFV6"/>
<gene>
    <name evidence="2" type="ORF">B0T11DRAFT_329591</name>
</gene>
<name>A0A8K0TFV6_9PEZI</name>
<proteinExistence type="predicted"/>
<comment type="caution">
    <text evidence="2">The sequence shown here is derived from an EMBL/GenBank/DDBJ whole genome shotgun (WGS) entry which is preliminary data.</text>
</comment>
<feature type="transmembrane region" description="Helical" evidence="1">
    <location>
        <begin position="132"/>
        <end position="156"/>
    </location>
</feature>
<evidence type="ECO:0000256" key="1">
    <source>
        <dbReference type="SAM" id="Phobius"/>
    </source>
</evidence>
<keyword evidence="1" id="KW-0812">Transmembrane</keyword>
<dbReference type="EMBL" id="JAGPXD010000004">
    <property type="protein sequence ID" value="KAH7357703.1"/>
    <property type="molecule type" value="Genomic_DNA"/>
</dbReference>
<dbReference type="OrthoDB" id="370884at2759"/>
<keyword evidence="1" id="KW-1133">Transmembrane helix</keyword>
<dbReference type="Pfam" id="PF03142">
    <property type="entry name" value="Chitin_synth_2"/>
    <property type="match status" value="1"/>
</dbReference>
<accession>A0A8K0TFV6</accession>
<sequence length="260" mass="28819">MVAVREEMAGSMRKYAEPVTGSRVLSHQVQYLGTDRRLTYSMLSQGKHLRTLFVPNAISETVAPQSLQYYLRQRRRLGSNAYLNNYFYLAGENMVILTRIAAAIEVIRLSFVYYRILNTALFIHRMTTGIDILALLPMLIAPAMSAAIFAKVALNLGSQAWDLVFTWIPSKLQRDYIMKLQTITGLAAGLATAHLASASSRFASKAAHALVNPKPGHHGLLRESMVKLGSLKALDGAIHNRDNVLVARQGTCDIGYWSPL</sequence>
<keyword evidence="1" id="KW-0472">Membrane</keyword>